<reference evidence="1 2" key="1">
    <citation type="submission" date="2018-11" db="EMBL/GenBank/DDBJ databases">
        <authorList>
            <consortium name="Pathogen Informatics"/>
        </authorList>
    </citation>
    <scope>NUCLEOTIDE SEQUENCE [LARGE SCALE GENOMIC DNA]</scope>
</reference>
<evidence type="ECO:0000313" key="1">
    <source>
        <dbReference type="EMBL" id="VDM67390.1"/>
    </source>
</evidence>
<dbReference type="Proteomes" id="UP000270094">
    <property type="component" value="Unassembled WGS sequence"/>
</dbReference>
<proteinExistence type="predicted"/>
<gene>
    <name evidence="1" type="ORF">SVUK_LOCUS2388</name>
</gene>
<dbReference type="EMBL" id="UYYB01005382">
    <property type="protein sequence ID" value="VDM67390.1"/>
    <property type="molecule type" value="Genomic_DNA"/>
</dbReference>
<keyword evidence="2" id="KW-1185">Reference proteome</keyword>
<accession>A0A3P7I3T4</accession>
<evidence type="ECO:0008006" key="3">
    <source>
        <dbReference type="Google" id="ProtNLM"/>
    </source>
</evidence>
<evidence type="ECO:0000313" key="2">
    <source>
        <dbReference type="Proteomes" id="UP000270094"/>
    </source>
</evidence>
<protein>
    <recommendedName>
        <fullName evidence="3">Reverse transcriptase domain-containing protein</fullName>
    </recommendedName>
</protein>
<sequence length="94" mass="10529">MSYCGHCEAHTPEIYIDEIDPSRSHAPCIKCGKDKPFLIRTGIHQGSLFTLLFITVMDAVTGGLKQQPPLAFLYGGEAELMLENSKEFEEEVQR</sequence>
<name>A0A3P7I3T4_STRVU</name>
<organism evidence="1 2">
    <name type="scientific">Strongylus vulgaris</name>
    <name type="common">Blood worm</name>
    <dbReference type="NCBI Taxonomy" id="40348"/>
    <lineage>
        <taxon>Eukaryota</taxon>
        <taxon>Metazoa</taxon>
        <taxon>Ecdysozoa</taxon>
        <taxon>Nematoda</taxon>
        <taxon>Chromadorea</taxon>
        <taxon>Rhabditida</taxon>
        <taxon>Rhabditina</taxon>
        <taxon>Rhabditomorpha</taxon>
        <taxon>Strongyloidea</taxon>
        <taxon>Strongylidae</taxon>
        <taxon>Strongylus</taxon>
    </lineage>
</organism>
<dbReference type="OrthoDB" id="418748at2759"/>
<dbReference type="AlphaFoldDB" id="A0A3P7I3T4"/>